<evidence type="ECO:0000256" key="5">
    <source>
        <dbReference type="HAMAP-Rule" id="MF_00150"/>
    </source>
</evidence>
<dbReference type="InterPro" id="IPR050085">
    <property type="entry name" value="AGPR"/>
</dbReference>
<dbReference type="RefSeq" id="WP_205002507.1">
    <property type="nucleotide sequence ID" value="NZ_JAFBER010000003.1"/>
</dbReference>
<dbReference type="InterPro" id="IPR058924">
    <property type="entry name" value="AGPR_dimerisation_dom"/>
</dbReference>
<proteinExistence type="inferred from homology"/>
<evidence type="ECO:0000256" key="4">
    <source>
        <dbReference type="ARBA" id="ARBA00023002"/>
    </source>
</evidence>
<keyword evidence="1 5" id="KW-0055">Arginine biosynthesis</keyword>
<evidence type="ECO:0000313" key="8">
    <source>
        <dbReference type="EMBL" id="MBM7644547.1"/>
    </source>
</evidence>
<gene>
    <name evidence="5" type="primary">argC</name>
    <name evidence="8" type="ORF">JOD45_000740</name>
</gene>
<dbReference type="EMBL" id="JAFBER010000003">
    <property type="protein sequence ID" value="MBM7644547.1"/>
    <property type="molecule type" value="Genomic_DNA"/>
</dbReference>
<protein>
    <recommendedName>
        <fullName evidence="5">N-acetyl-gamma-glutamyl-phosphate reductase</fullName>
        <shortName evidence="5">AGPR</shortName>
        <ecNumber evidence="5">1.2.1.38</ecNumber>
    </recommendedName>
    <alternativeName>
        <fullName evidence="5">N-acetyl-glutamate semialdehyde dehydrogenase</fullName>
        <shortName evidence="5">NAGSA dehydrogenase</shortName>
    </alternativeName>
</protein>
<keyword evidence="5" id="KW-0963">Cytoplasm</keyword>
<dbReference type="SMART" id="SM00859">
    <property type="entry name" value="Semialdhyde_dh"/>
    <property type="match status" value="1"/>
</dbReference>
<evidence type="ECO:0000256" key="3">
    <source>
        <dbReference type="ARBA" id="ARBA00022857"/>
    </source>
</evidence>
<comment type="subcellular location">
    <subcellularLocation>
        <location evidence="5">Cytoplasm</location>
    </subcellularLocation>
</comment>
<feature type="domain" description="Semialdehyde dehydrogenase NAD-binding" evidence="7">
    <location>
        <begin position="2"/>
        <end position="141"/>
    </location>
</feature>
<evidence type="ECO:0000313" key="9">
    <source>
        <dbReference type="Proteomes" id="UP000808914"/>
    </source>
</evidence>
<dbReference type="InterPro" id="IPR000534">
    <property type="entry name" value="Semialdehyde_DH_NAD-bd"/>
</dbReference>
<keyword evidence="3 5" id="KW-0521">NADP</keyword>
<dbReference type="PANTHER" id="PTHR32338:SF10">
    <property type="entry name" value="N-ACETYL-GAMMA-GLUTAMYL-PHOSPHATE REDUCTASE, CHLOROPLASTIC-RELATED"/>
    <property type="match status" value="1"/>
</dbReference>
<keyword evidence="9" id="KW-1185">Reference proteome</keyword>
<comment type="catalytic activity">
    <reaction evidence="5">
        <text>N-acetyl-L-glutamate 5-semialdehyde + phosphate + NADP(+) = N-acetyl-L-glutamyl 5-phosphate + NADPH + H(+)</text>
        <dbReference type="Rhea" id="RHEA:21588"/>
        <dbReference type="ChEBI" id="CHEBI:15378"/>
        <dbReference type="ChEBI" id="CHEBI:29123"/>
        <dbReference type="ChEBI" id="CHEBI:43474"/>
        <dbReference type="ChEBI" id="CHEBI:57783"/>
        <dbReference type="ChEBI" id="CHEBI:57936"/>
        <dbReference type="ChEBI" id="CHEBI:58349"/>
        <dbReference type="EC" id="1.2.1.38"/>
    </reaction>
</comment>
<dbReference type="Pfam" id="PF01118">
    <property type="entry name" value="Semialdhyde_dh"/>
    <property type="match status" value="1"/>
</dbReference>
<accession>A0ABS2PWY4</accession>
<dbReference type="PANTHER" id="PTHR32338">
    <property type="entry name" value="N-ACETYL-GAMMA-GLUTAMYL-PHOSPHATE REDUCTASE, CHLOROPLASTIC-RELATED-RELATED"/>
    <property type="match status" value="1"/>
</dbReference>
<dbReference type="InterPro" id="IPR000706">
    <property type="entry name" value="AGPR_type-1"/>
</dbReference>
<keyword evidence="4 5" id="KW-0560">Oxidoreductase</keyword>
<reference evidence="8 9" key="1">
    <citation type="submission" date="2021-01" db="EMBL/GenBank/DDBJ databases">
        <title>Genomic Encyclopedia of Type Strains, Phase IV (KMG-IV): sequencing the most valuable type-strain genomes for metagenomic binning, comparative biology and taxonomic classification.</title>
        <authorList>
            <person name="Goeker M."/>
        </authorList>
    </citation>
    <scope>NUCLEOTIDE SEQUENCE [LARGE SCALE GENOMIC DNA]</scope>
    <source>
        <strain evidence="8 9">DSM 28236</strain>
    </source>
</reference>
<dbReference type="Gene3D" id="3.30.360.10">
    <property type="entry name" value="Dihydrodipicolinate Reductase, domain 2"/>
    <property type="match status" value="1"/>
</dbReference>
<dbReference type="GO" id="GO:0003942">
    <property type="term" value="F:N-acetyl-gamma-glutamyl-phosphate reductase activity"/>
    <property type="evidence" value="ECO:0007669"/>
    <property type="project" value="UniProtKB-EC"/>
</dbReference>
<comment type="function">
    <text evidence="5">Catalyzes the NADPH-dependent reduction of N-acetyl-5-glutamyl phosphate to yield N-acetyl-L-glutamate 5-semialdehyde.</text>
</comment>
<dbReference type="CDD" id="cd17895">
    <property type="entry name" value="AGPR_1_N"/>
    <property type="match status" value="1"/>
</dbReference>
<dbReference type="Pfam" id="PF22698">
    <property type="entry name" value="Semialdhyde_dhC_1"/>
    <property type="match status" value="1"/>
</dbReference>
<evidence type="ECO:0000256" key="6">
    <source>
        <dbReference type="PROSITE-ProRule" id="PRU10010"/>
    </source>
</evidence>
<evidence type="ECO:0000259" key="7">
    <source>
        <dbReference type="SMART" id="SM00859"/>
    </source>
</evidence>
<dbReference type="NCBIfam" id="TIGR01850">
    <property type="entry name" value="argC"/>
    <property type="match status" value="1"/>
</dbReference>
<dbReference type="InterPro" id="IPR023013">
    <property type="entry name" value="AGPR_AS"/>
</dbReference>
<feature type="active site" evidence="5 6">
    <location>
        <position position="149"/>
    </location>
</feature>
<comment type="similarity">
    <text evidence="5">Belongs to the NAGSA dehydrogenase family. Type 1 subfamily.</text>
</comment>
<organism evidence="8 9">
    <name type="scientific">Scopulibacillus daqui</name>
    <dbReference type="NCBI Taxonomy" id="1469162"/>
    <lineage>
        <taxon>Bacteria</taxon>
        <taxon>Bacillati</taxon>
        <taxon>Bacillota</taxon>
        <taxon>Bacilli</taxon>
        <taxon>Bacillales</taxon>
        <taxon>Sporolactobacillaceae</taxon>
        <taxon>Scopulibacillus</taxon>
    </lineage>
</organism>
<dbReference type="CDD" id="cd23934">
    <property type="entry name" value="AGPR_1_C"/>
    <property type="match status" value="1"/>
</dbReference>
<comment type="pathway">
    <text evidence="5">Amino-acid biosynthesis; L-arginine biosynthesis; N(2)-acetyl-L-ornithine from L-glutamate: step 3/4.</text>
</comment>
<name>A0ABS2PWY4_9BACL</name>
<evidence type="ECO:0000256" key="2">
    <source>
        <dbReference type="ARBA" id="ARBA00022605"/>
    </source>
</evidence>
<dbReference type="SUPFAM" id="SSF51735">
    <property type="entry name" value="NAD(P)-binding Rossmann-fold domains"/>
    <property type="match status" value="1"/>
</dbReference>
<dbReference type="PROSITE" id="PS01224">
    <property type="entry name" value="ARGC"/>
    <property type="match status" value="1"/>
</dbReference>
<dbReference type="HAMAP" id="MF_00150">
    <property type="entry name" value="ArgC_type1"/>
    <property type="match status" value="1"/>
</dbReference>
<dbReference type="EC" id="1.2.1.38" evidence="5"/>
<comment type="caution">
    <text evidence="8">The sequence shown here is derived from an EMBL/GenBank/DDBJ whole genome shotgun (WGS) entry which is preliminary data.</text>
</comment>
<keyword evidence="2 5" id="KW-0028">Amino-acid biosynthesis</keyword>
<evidence type="ECO:0000256" key="1">
    <source>
        <dbReference type="ARBA" id="ARBA00022571"/>
    </source>
</evidence>
<dbReference type="Gene3D" id="3.40.50.720">
    <property type="entry name" value="NAD(P)-binding Rossmann-like Domain"/>
    <property type="match status" value="1"/>
</dbReference>
<dbReference type="Proteomes" id="UP000808914">
    <property type="component" value="Unassembled WGS sequence"/>
</dbReference>
<dbReference type="InterPro" id="IPR036291">
    <property type="entry name" value="NAD(P)-bd_dom_sf"/>
</dbReference>
<dbReference type="SUPFAM" id="SSF55347">
    <property type="entry name" value="Glyceraldehyde-3-phosphate dehydrogenase-like, C-terminal domain"/>
    <property type="match status" value="1"/>
</dbReference>
<sequence>MKAGIIGANGYSGVELIRFLSNHPFVQIEMLISHSTSGKNIKDLYPHLSDVCEKTLENVDIDEIAERTDLLFFAVPSGVSQSLVPQFLKKGLTCIDLSGDFRLKDPDKYTKWYQKPPAHQGYLQQAVYGLPEFYQEQIKNAKLIANPGCYPTAALLGILPAVKMGLVNFETLIIDGKSGVSGAGRGVSLGSHFCEVNENVKAYKIGVHQHTPEIEQTIQDISGEQININFTPHLIPMTRGIMCTIYAGLKKPLTTEEVVEQYKQFYESSYFARVREAGDWPATKEVYGSNYCDIGIVSDERTNRVMIISVIDNVIKGASGQAIQNMNLIYGWEEWTGLTLTPVFP</sequence>